<protein>
    <recommendedName>
        <fullName evidence="1">SURF1-like protein</fullName>
    </recommendedName>
</protein>
<dbReference type="InterPro" id="IPR002994">
    <property type="entry name" value="Surf1/Shy1"/>
</dbReference>
<comment type="subcellular location">
    <subcellularLocation>
        <location evidence="1">Cell membrane</location>
        <topology evidence="1">Multi-pass membrane protein</topology>
    </subcellularLocation>
</comment>
<name>A0A844XP05_9SPHN</name>
<feature type="region of interest" description="Disordered" evidence="2">
    <location>
        <begin position="129"/>
        <end position="154"/>
    </location>
</feature>
<gene>
    <name evidence="3" type="ORF">GRI69_05585</name>
</gene>
<keyword evidence="1" id="KW-1003">Cell membrane</keyword>
<feature type="transmembrane region" description="Helical" evidence="1">
    <location>
        <begin position="162"/>
        <end position="182"/>
    </location>
</feature>
<evidence type="ECO:0000256" key="1">
    <source>
        <dbReference type="RuleBase" id="RU363076"/>
    </source>
</evidence>
<sequence>MRVPIIPTIVVAAAIATMVALGFWQLARMDEKEAMLARFASVQELSEPVHFPRSSQEIEGALYRRSSVVCEEVLSQRTTPGRNLAGQSGVAQMARCRLAEGGEAEVAFGWSARPQVVEWGGGPVEGTVGPAGPEARLVASDPQSGLEPLSPPDPADIPNNHLAYAGQWFFFALTALVIYILALKKGVTGTRRD</sequence>
<dbReference type="CDD" id="cd06662">
    <property type="entry name" value="SURF1"/>
    <property type="match status" value="1"/>
</dbReference>
<keyword evidence="1" id="KW-0472">Membrane</keyword>
<evidence type="ECO:0000313" key="3">
    <source>
        <dbReference type="EMBL" id="MXO47721.1"/>
    </source>
</evidence>
<dbReference type="GO" id="GO:0005886">
    <property type="term" value="C:plasma membrane"/>
    <property type="evidence" value="ECO:0007669"/>
    <property type="project" value="UniProtKB-SubCell"/>
</dbReference>
<keyword evidence="4" id="KW-1185">Reference proteome</keyword>
<reference evidence="3 4" key="1">
    <citation type="submission" date="2019-12" db="EMBL/GenBank/DDBJ databases">
        <title>Genomic-based taxomic classification of the family Erythrobacteraceae.</title>
        <authorList>
            <person name="Xu L."/>
        </authorList>
    </citation>
    <scope>NUCLEOTIDE SEQUENCE [LARGE SCALE GENOMIC DNA]</scope>
    <source>
        <strain evidence="3 4">DSM 17792</strain>
    </source>
</reference>
<feature type="transmembrane region" description="Helical" evidence="1">
    <location>
        <begin position="5"/>
        <end position="27"/>
    </location>
</feature>
<dbReference type="Pfam" id="PF02104">
    <property type="entry name" value="SURF1"/>
    <property type="match status" value="1"/>
</dbReference>
<dbReference type="RefSeq" id="WP_160727275.1">
    <property type="nucleotide sequence ID" value="NZ_WTYC01000002.1"/>
</dbReference>
<evidence type="ECO:0000256" key="2">
    <source>
        <dbReference type="SAM" id="MobiDB-lite"/>
    </source>
</evidence>
<proteinExistence type="inferred from homology"/>
<dbReference type="EMBL" id="WTYC01000002">
    <property type="protein sequence ID" value="MXO47721.1"/>
    <property type="molecule type" value="Genomic_DNA"/>
</dbReference>
<keyword evidence="1" id="KW-1133">Transmembrane helix</keyword>
<accession>A0A844XP05</accession>
<dbReference type="OrthoDB" id="6079986at2"/>
<evidence type="ECO:0000313" key="4">
    <source>
        <dbReference type="Proteomes" id="UP000448199"/>
    </source>
</evidence>
<comment type="similarity">
    <text evidence="1">Belongs to the SURF1 family.</text>
</comment>
<dbReference type="Proteomes" id="UP000448199">
    <property type="component" value="Unassembled WGS sequence"/>
</dbReference>
<comment type="caution">
    <text evidence="3">The sequence shown here is derived from an EMBL/GenBank/DDBJ whole genome shotgun (WGS) entry which is preliminary data.</text>
</comment>
<organism evidence="3 4">
    <name type="scientific">Qipengyuania vulgaris</name>
    <dbReference type="NCBI Taxonomy" id="291985"/>
    <lineage>
        <taxon>Bacteria</taxon>
        <taxon>Pseudomonadati</taxon>
        <taxon>Pseudomonadota</taxon>
        <taxon>Alphaproteobacteria</taxon>
        <taxon>Sphingomonadales</taxon>
        <taxon>Erythrobacteraceae</taxon>
        <taxon>Qipengyuania</taxon>
    </lineage>
</organism>
<dbReference type="AlphaFoldDB" id="A0A844XP05"/>
<keyword evidence="1" id="KW-0812">Transmembrane</keyword>